<dbReference type="OrthoDB" id="1859733at2759"/>
<dbReference type="EMBL" id="AYSA01000081">
    <property type="protein sequence ID" value="ESZ97625.1"/>
    <property type="molecule type" value="Genomic_DNA"/>
</dbReference>
<accession>W9CSZ9</accession>
<reference evidence="2 3" key="1">
    <citation type="journal article" date="2014" name="Genome Announc.">
        <title>Draft genome sequence of Sclerotinia borealis, a psychrophilic plant pathogenic fungus.</title>
        <authorList>
            <person name="Mardanov A.V."/>
            <person name="Beletsky A.V."/>
            <person name="Kadnikov V.V."/>
            <person name="Ignatov A.N."/>
            <person name="Ravin N.V."/>
        </authorList>
    </citation>
    <scope>NUCLEOTIDE SEQUENCE [LARGE SCALE GENOMIC DNA]</scope>
    <source>
        <strain evidence="3">F-4157</strain>
    </source>
</reference>
<keyword evidence="1" id="KW-0732">Signal</keyword>
<proteinExistence type="predicted"/>
<comment type="caution">
    <text evidence="2">The sequence shown here is derived from an EMBL/GenBank/DDBJ whole genome shotgun (WGS) entry which is preliminary data.</text>
</comment>
<keyword evidence="3" id="KW-1185">Reference proteome</keyword>
<feature type="signal peptide" evidence="1">
    <location>
        <begin position="1"/>
        <end position="22"/>
    </location>
</feature>
<dbReference type="HOGENOM" id="CLU_067863_0_0_1"/>
<dbReference type="Pfam" id="PF11937">
    <property type="entry name" value="DUF3455"/>
    <property type="match status" value="1"/>
</dbReference>
<name>W9CSZ9_SCLBF</name>
<dbReference type="InterPro" id="IPR021851">
    <property type="entry name" value="DUF3455"/>
</dbReference>
<feature type="chain" id="PRO_5004920750" description="Malate dehydrogenase" evidence="1">
    <location>
        <begin position="23"/>
        <end position="266"/>
    </location>
</feature>
<dbReference type="PANTHER" id="PTHR35567">
    <property type="entry name" value="MALATE DEHYDROGENASE (AFU_ORTHOLOGUE AFUA_2G13800)"/>
    <property type="match status" value="1"/>
</dbReference>
<dbReference type="PANTHER" id="PTHR35567:SF1">
    <property type="entry name" value="CONSERVED FUNGAL PROTEIN (AFU_ORTHOLOGUE AFUA_1G14230)"/>
    <property type="match status" value="1"/>
</dbReference>
<evidence type="ECO:0000313" key="3">
    <source>
        <dbReference type="Proteomes" id="UP000019487"/>
    </source>
</evidence>
<protein>
    <recommendedName>
        <fullName evidence="4">Malate dehydrogenase</fullName>
    </recommendedName>
</protein>
<dbReference type="Proteomes" id="UP000019487">
    <property type="component" value="Unassembled WGS sequence"/>
</dbReference>
<gene>
    <name evidence="2" type="ORF">SBOR_2026</name>
</gene>
<evidence type="ECO:0000256" key="1">
    <source>
        <dbReference type="SAM" id="SignalP"/>
    </source>
</evidence>
<evidence type="ECO:0000313" key="2">
    <source>
        <dbReference type="EMBL" id="ESZ97625.1"/>
    </source>
</evidence>
<sequence>MVSSYFLWVVFALGATALPAPALTFSTGAAQPAEKQVISEYFDMLGQKIQAGRKMSQAPICNLNKAVQPILSPTPLPGPSTGLILKHVAIGRGTQNYTCGTNATAAPVAVGAVATLFNASCVASTYPDLLSKLPNVALQFNLNLSPSSPMQNLNPANLMISGHHFFTNPSTPFFDLDTKNWALGRGAFAKSDALAAPVGASVGQNNQGYGAVAWLKLTAKDGVTGGLQEVYRVNTAGGSPPTTCKDNLGSSFDVQYAAEYWFYEEA</sequence>
<dbReference type="AlphaFoldDB" id="W9CSZ9"/>
<evidence type="ECO:0008006" key="4">
    <source>
        <dbReference type="Google" id="ProtNLM"/>
    </source>
</evidence>
<organism evidence="2 3">
    <name type="scientific">Sclerotinia borealis (strain F-4128)</name>
    <dbReference type="NCBI Taxonomy" id="1432307"/>
    <lineage>
        <taxon>Eukaryota</taxon>
        <taxon>Fungi</taxon>
        <taxon>Dikarya</taxon>
        <taxon>Ascomycota</taxon>
        <taxon>Pezizomycotina</taxon>
        <taxon>Leotiomycetes</taxon>
        <taxon>Helotiales</taxon>
        <taxon>Sclerotiniaceae</taxon>
        <taxon>Sclerotinia</taxon>
    </lineage>
</organism>